<reference evidence="2" key="1">
    <citation type="submission" date="2022-11" db="UniProtKB">
        <authorList>
            <consortium name="WormBaseParasite"/>
        </authorList>
    </citation>
    <scope>IDENTIFICATION</scope>
</reference>
<dbReference type="Proteomes" id="UP000887565">
    <property type="component" value="Unplaced"/>
</dbReference>
<protein>
    <submittedName>
        <fullName evidence="2">Uncharacterized protein</fullName>
    </submittedName>
</protein>
<dbReference type="WBParaSite" id="nRc.2.0.1.t06918-RA">
    <property type="protein sequence ID" value="nRc.2.0.1.t06918-RA"/>
    <property type="gene ID" value="nRc.2.0.1.g06918"/>
</dbReference>
<accession>A0A915HZD1</accession>
<evidence type="ECO:0000313" key="1">
    <source>
        <dbReference type="Proteomes" id="UP000887565"/>
    </source>
</evidence>
<keyword evidence="1" id="KW-1185">Reference proteome</keyword>
<dbReference type="AlphaFoldDB" id="A0A915HZD1"/>
<organism evidence="1 2">
    <name type="scientific">Romanomermis culicivorax</name>
    <name type="common">Nematode worm</name>
    <dbReference type="NCBI Taxonomy" id="13658"/>
    <lineage>
        <taxon>Eukaryota</taxon>
        <taxon>Metazoa</taxon>
        <taxon>Ecdysozoa</taxon>
        <taxon>Nematoda</taxon>
        <taxon>Enoplea</taxon>
        <taxon>Dorylaimia</taxon>
        <taxon>Mermithida</taxon>
        <taxon>Mermithoidea</taxon>
        <taxon>Mermithidae</taxon>
        <taxon>Romanomermis</taxon>
    </lineage>
</organism>
<sequence>MIYTAATPEAGNNRGGCSSGVLAMVEENAHQYLKHHDFMEDKCCFIRINNTDDLCFARVLRVIGMGVANSAHFICAFANCADPNAPHVICAMDNSAIFHPSLFDMSMVAIDQSTKGMNVHCKP</sequence>
<name>A0A915HZD1_ROMCU</name>
<proteinExistence type="predicted"/>
<evidence type="ECO:0000313" key="2">
    <source>
        <dbReference type="WBParaSite" id="nRc.2.0.1.t06918-RA"/>
    </source>
</evidence>